<gene>
    <name evidence="1" type="ORF">LCGC14_1481550</name>
</gene>
<dbReference type="AlphaFoldDB" id="A0A0F9LPZ0"/>
<name>A0A0F9LPZ0_9ZZZZ</name>
<reference evidence="1" key="1">
    <citation type="journal article" date="2015" name="Nature">
        <title>Complex archaea that bridge the gap between prokaryotes and eukaryotes.</title>
        <authorList>
            <person name="Spang A."/>
            <person name="Saw J.H."/>
            <person name="Jorgensen S.L."/>
            <person name="Zaremba-Niedzwiedzka K."/>
            <person name="Martijn J."/>
            <person name="Lind A.E."/>
            <person name="van Eijk R."/>
            <person name="Schleper C."/>
            <person name="Guy L."/>
            <person name="Ettema T.J."/>
        </authorList>
    </citation>
    <scope>NUCLEOTIDE SEQUENCE</scope>
</reference>
<protein>
    <submittedName>
        <fullName evidence="1">Uncharacterized protein</fullName>
    </submittedName>
</protein>
<proteinExistence type="predicted"/>
<comment type="caution">
    <text evidence="1">The sequence shown here is derived from an EMBL/GenBank/DDBJ whole genome shotgun (WGS) entry which is preliminary data.</text>
</comment>
<sequence>MGGSVPTFASFKSSLDPLLQNSIATATGIPSNGVRVTVDGPNITVPPLGIDPNFIVQRAGAEFPATDVVQETVDTFLVTIEAGAGLLERIRYTGAAPTWFNFAAGQLLAFDVTLPFP</sequence>
<evidence type="ECO:0000313" key="1">
    <source>
        <dbReference type="EMBL" id="KKM66400.1"/>
    </source>
</evidence>
<organism evidence="1">
    <name type="scientific">marine sediment metagenome</name>
    <dbReference type="NCBI Taxonomy" id="412755"/>
    <lineage>
        <taxon>unclassified sequences</taxon>
        <taxon>metagenomes</taxon>
        <taxon>ecological metagenomes</taxon>
    </lineage>
</organism>
<dbReference type="EMBL" id="LAZR01010540">
    <property type="protein sequence ID" value="KKM66400.1"/>
    <property type="molecule type" value="Genomic_DNA"/>
</dbReference>
<accession>A0A0F9LPZ0</accession>